<dbReference type="SMART" id="SM00028">
    <property type="entry name" value="TPR"/>
    <property type="match status" value="4"/>
</dbReference>
<dbReference type="Gene3D" id="1.10.8.430">
    <property type="entry name" value="Helical domain of apoptotic protease-activating factors"/>
    <property type="match status" value="1"/>
</dbReference>
<evidence type="ECO:0000256" key="1">
    <source>
        <dbReference type="PROSITE-ProRule" id="PRU00339"/>
    </source>
</evidence>
<dbReference type="STRING" id="2017.SAMN05444320_102319"/>
<gene>
    <name evidence="2" type="ORF">SAMN05444320_102319</name>
</gene>
<dbReference type="InterPro" id="IPR019734">
    <property type="entry name" value="TPR_rpt"/>
</dbReference>
<dbReference type="SUPFAM" id="SSF52540">
    <property type="entry name" value="P-loop containing nucleoside triphosphate hydrolases"/>
    <property type="match status" value="1"/>
</dbReference>
<dbReference type="InterPro" id="IPR011990">
    <property type="entry name" value="TPR-like_helical_dom_sf"/>
</dbReference>
<dbReference type="OrthoDB" id="3311584at2"/>
<keyword evidence="1" id="KW-0802">TPR repeat</keyword>
<reference evidence="2 3" key="1">
    <citation type="submission" date="2016-11" db="EMBL/GenBank/DDBJ databases">
        <authorList>
            <person name="Jaros S."/>
            <person name="Januszkiewicz K."/>
            <person name="Wedrychowicz H."/>
        </authorList>
    </citation>
    <scope>NUCLEOTIDE SEQUENCE [LARGE SCALE GENOMIC DNA]</scope>
    <source>
        <strain evidence="2 3">DSM 44523</strain>
    </source>
</reference>
<dbReference type="Gene3D" id="1.25.40.10">
    <property type="entry name" value="Tetratricopeptide repeat domain"/>
    <property type="match status" value="1"/>
</dbReference>
<dbReference type="EMBL" id="FQVN01000002">
    <property type="protein sequence ID" value="SHF03693.1"/>
    <property type="molecule type" value="Genomic_DNA"/>
</dbReference>
<feature type="repeat" description="TPR" evidence="1">
    <location>
        <begin position="625"/>
        <end position="658"/>
    </location>
</feature>
<dbReference type="AlphaFoldDB" id="A0A1M4YDM4"/>
<proteinExistence type="predicted"/>
<dbReference type="InterPro" id="IPR027417">
    <property type="entry name" value="P-loop_NTPase"/>
</dbReference>
<dbReference type="RefSeq" id="WP_143174004.1">
    <property type="nucleotide sequence ID" value="NZ_FQVN01000002.1"/>
</dbReference>
<accession>A0A1M4YDM4</accession>
<evidence type="ECO:0000313" key="3">
    <source>
        <dbReference type="Proteomes" id="UP000184501"/>
    </source>
</evidence>
<dbReference type="PROSITE" id="PS50005">
    <property type="entry name" value="TPR"/>
    <property type="match status" value="1"/>
</dbReference>
<organism evidence="2 3">
    <name type="scientific">Streptoalloteichus hindustanus</name>
    <dbReference type="NCBI Taxonomy" id="2017"/>
    <lineage>
        <taxon>Bacteria</taxon>
        <taxon>Bacillati</taxon>
        <taxon>Actinomycetota</taxon>
        <taxon>Actinomycetes</taxon>
        <taxon>Pseudonocardiales</taxon>
        <taxon>Pseudonocardiaceae</taxon>
        <taxon>Streptoalloteichus</taxon>
    </lineage>
</organism>
<dbReference type="Gene3D" id="3.40.50.300">
    <property type="entry name" value="P-loop containing nucleotide triphosphate hydrolases"/>
    <property type="match status" value="1"/>
</dbReference>
<sequence length="722" mass="79357">MREASGEGDDATLGSTVDNFARARLIGTNVQTGNIQGGFHLHPGTTPPTPPVPRQLPAPPLTFTNRDEELDQLDEWFHHSPTGPLLVVITGIGGIGKTALALRWLSLHRNGLRDGQLFVDLNGFAPVGVAAKPSDVLGGFLRALGVFPENLPATLADRASLYRSLTADSSLAIFLDNARTAAQVRPLLPASPHSIALVTSRWRLGGLALDGARFLDVVPLEDDASVDLLSKAVGARVNQEPDPAQELARLCAGLPIALSLLSARLSDRPGWPLSRVVRELHDERRRLSSLASEDDLSLKAVFDLSYRTLPPELARAARLLALHPGPAFGLEAATALLGTDRDDALHQVTELVRVNLLHEDVPERFRFHDLVRIDAAERAEAEDPVEERDEAHRRVLNWYLERTIAADLVVRPTRVRVGPGYQNARDAEPGFNSRNEALAWLGLERSALFAAVRLATSKGWGSLVWQFCEALWSVFLQYRPYSDWIASHRSAIDAARRERDPLAEARMRCQLAAAYLDLERFGDAEGEGRVALRLAREIGHPPTESTALEQLGVAAWGRGDLPLALDHLRRSVVISEARNQTRAVAMRRRQIGQVLVALDRCEEAVQELTTARDMLVGVGDQLGEARVLTSLGAAHFRAGDTDRATALLERAVAILTEHGTPFFEAEARVELGEVAAATGDLTTAHEHWTTAERYYRRWGNPLAERLRHRMGWETDDVRQDPS</sequence>
<protein>
    <submittedName>
        <fullName evidence="2">ATP-, maltotriose-and DNA-dependent transcriptional regulator MalT</fullName>
    </submittedName>
</protein>
<dbReference type="PANTHER" id="PTHR47691">
    <property type="entry name" value="REGULATOR-RELATED"/>
    <property type="match status" value="1"/>
</dbReference>
<dbReference type="InterPro" id="IPR042197">
    <property type="entry name" value="Apaf_helical"/>
</dbReference>
<name>A0A1M4YDM4_STRHI</name>
<dbReference type="PRINTS" id="PR00364">
    <property type="entry name" value="DISEASERSIST"/>
</dbReference>
<keyword evidence="3" id="KW-1185">Reference proteome</keyword>
<dbReference type="Pfam" id="PF13424">
    <property type="entry name" value="TPR_12"/>
    <property type="match status" value="1"/>
</dbReference>
<evidence type="ECO:0000313" key="2">
    <source>
        <dbReference type="EMBL" id="SHF03693.1"/>
    </source>
</evidence>
<dbReference type="Proteomes" id="UP000184501">
    <property type="component" value="Unassembled WGS sequence"/>
</dbReference>
<dbReference type="SUPFAM" id="SSF48452">
    <property type="entry name" value="TPR-like"/>
    <property type="match status" value="2"/>
</dbReference>
<dbReference type="PANTHER" id="PTHR47691:SF3">
    <property type="entry name" value="HTH-TYPE TRANSCRIPTIONAL REGULATOR RV0890C-RELATED"/>
    <property type="match status" value="1"/>
</dbReference>